<feature type="non-terminal residue" evidence="1">
    <location>
        <position position="389"/>
    </location>
</feature>
<reference evidence="1 2" key="1">
    <citation type="submission" date="2024-04" db="EMBL/GenBank/DDBJ databases">
        <authorList>
            <consortium name="Genoscope - CEA"/>
            <person name="William W."/>
        </authorList>
    </citation>
    <scope>NUCLEOTIDE SEQUENCE [LARGE SCALE GENOMIC DNA]</scope>
</reference>
<evidence type="ECO:0000313" key="2">
    <source>
        <dbReference type="Proteomes" id="UP001497497"/>
    </source>
</evidence>
<comment type="caution">
    <text evidence="1">The sequence shown here is derived from an EMBL/GenBank/DDBJ whole genome shotgun (WGS) entry which is preliminary data.</text>
</comment>
<dbReference type="AlphaFoldDB" id="A0AAV2HMN7"/>
<feature type="non-terminal residue" evidence="1">
    <location>
        <position position="1"/>
    </location>
</feature>
<dbReference type="Proteomes" id="UP001497497">
    <property type="component" value="Unassembled WGS sequence"/>
</dbReference>
<gene>
    <name evidence="1" type="ORF">GSLYS_00009268001</name>
</gene>
<accession>A0AAV2HMN7</accession>
<dbReference type="PANTHER" id="PTHR36688:SF1">
    <property type="entry name" value="ENDONUCLEASE_EXONUCLEASE_PHOSPHATASE DOMAIN-CONTAINING PROTEIN"/>
    <property type="match status" value="1"/>
</dbReference>
<organism evidence="1 2">
    <name type="scientific">Lymnaea stagnalis</name>
    <name type="common">Great pond snail</name>
    <name type="synonym">Helix stagnalis</name>
    <dbReference type="NCBI Taxonomy" id="6523"/>
    <lineage>
        <taxon>Eukaryota</taxon>
        <taxon>Metazoa</taxon>
        <taxon>Spiralia</taxon>
        <taxon>Lophotrochozoa</taxon>
        <taxon>Mollusca</taxon>
        <taxon>Gastropoda</taxon>
        <taxon>Heterobranchia</taxon>
        <taxon>Euthyneura</taxon>
        <taxon>Panpulmonata</taxon>
        <taxon>Hygrophila</taxon>
        <taxon>Lymnaeoidea</taxon>
        <taxon>Lymnaeidae</taxon>
        <taxon>Lymnaea</taxon>
    </lineage>
</organism>
<sequence length="389" mass="44737">PDITLISNGIETNTKWNVLGDIGSDHLPIQLCIKLDNTQDEIQEEDGPLLWQYTKADCALFAKTGDTLLKETNNLVNNFRTLDQKYDNWTNCVLKAAATAIPRLRKHHNIKTQNLQITKLSKMRNHARSLAPTSKLNRLIYNNLTRKLRLLSIKLKREQRKKLCENINLRKNPTKAWAFVKRLTGETKKNNPSPIVSEGKTYVEDKRRAEILNILHQWGKQKNDQERKRMEKEIKIDDASIMSSPFTQNEIQRAIAQCKKNTAAGADKISTNMLKNIGPKTRTYLLDIINESWKRGEIPNIWRHAIITPILKEGKNPTEAENCLPISITSCVGKIAERMVNNRMYWFLEGSDLIHPDQSGFRHNRQSIDQVVKIILNIQDGFQSKENTV</sequence>
<evidence type="ECO:0000313" key="1">
    <source>
        <dbReference type="EMBL" id="CAL1535308.1"/>
    </source>
</evidence>
<proteinExistence type="predicted"/>
<keyword evidence="2" id="KW-1185">Reference proteome</keyword>
<protein>
    <recommendedName>
        <fullName evidence="3">Reverse transcriptase domain-containing protein</fullName>
    </recommendedName>
</protein>
<dbReference type="InterPro" id="IPR052560">
    <property type="entry name" value="RdDP_mobile_element"/>
</dbReference>
<dbReference type="PANTHER" id="PTHR36688">
    <property type="entry name" value="ENDO/EXONUCLEASE/PHOSPHATASE DOMAIN-CONTAINING PROTEIN"/>
    <property type="match status" value="1"/>
</dbReference>
<evidence type="ECO:0008006" key="3">
    <source>
        <dbReference type="Google" id="ProtNLM"/>
    </source>
</evidence>
<name>A0AAV2HMN7_LYMST</name>
<dbReference type="EMBL" id="CAXITT010000197">
    <property type="protein sequence ID" value="CAL1535308.1"/>
    <property type="molecule type" value="Genomic_DNA"/>
</dbReference>